<sequence>MDPLTFSQAVSKTPCERLSPHCCRGLTLASLPSPSPPNAVLSFLPAHSSIQRLFSLSTYVQPRTFICPLNQYTQCHVDVHKAPKFYNNL</sequence>
<dbReference type="Proteomes" id="UP000324222">
    <property type="component" value="Unassembled WGS sequence"/>
</dbReference>
<gene>
    <name evidence="1" type="ORF">E2C01_091834</name>
</gene>
<keyword evidence="2" id="KW-1185">Reference proteome</keyword>
<evidence type="ECO:0000313" key="2">
    <source>
        <dbReference type="Proteomes" id="UP000324222"/>
    </source>
</evidence>
<dbReference type="EMBL" id="VSRR010106503">
    <property type="protein sequence ID" value="MPC96569.1"/>
    <property type="molecule type" value="Genomic_DNA"/>
</dbReference>
<name>A0A5B7JP15_PORTR</name>
<reference evidence="1 2" key="1">
    <citation type="submission" date="2019-05" db="EMBL/GenBank/DDBJ databases">
        <title>Another draft genome of Portunus trituberculatus and its Hox gene families provides insights of decapod evolution.</title>
        <authorList>
            <person name="Jeong J.-H."/>
            <person name="Song I."/>
            <person name="Kim S."/>
            <person name="Choi T."/>
            <person name="Kim D."/>
            <person name="Ryu S."/>
            <person name="Kim W."/>
        </authorList>
    </citation>
    <scope>NUCLEOTIDE SEQUENCE [LARGE SCALE GENOMIC DNA]</scope>
    <source>
        <tissue evidence="1">Muscle</tissue>
    </source>
</reference>
<protein>
    <submittedName>
        <fullName evidence="1">Uncharacterized protein</fullName>
    </submittedName>
</protein>
<dbReference type="AlphaFoldDB" id="A0A5B7JP15"/>
<evidence type="ECO:0000313" key="1">
    <source>
        <dbReference type="EMBL" id="MPC96569.1"/>
    </source>
</evidence>
<comment type="caution">
    <text evidence="1">The sequence shown here is derived from an EMBL/GenBank/DDBJ whole genome shotgun (WGS) entry which is preliminary data.</text>
</comment>
<organism evidence="1 2">
    <name type="scientific">Portunus trituberculatus</name>
    <name type="common">Swimming crab</name>
    <name type="synonym">Neptunus trituberculatus</name>
    <dbReference type="NCBI Taxonomy" id="210409"/>
    <lineage>
        <taxon>Eukaryota</taxon>
        <taxon>Metazoa</taxon>
        <taxon>Ecdysozoa</taxon>
        <taxon>Arthropoda</taxon>
        <taxon>Crustacea</taxon>
        <taxon>Multicrustacea</taxon>
        <taxon>Malacostraca</taxon>
        <taxon>Eumalacostraca</taxon>
        <taxon>Eucarida</taxon>
        <taxon>Decapoda</taxon>
        <taxon>Pleocyemata</taxon>
        <taxon>Brachyura</taxon>
        <taxon>Eubrachyura</taxon>
        <taxon>Portunoidea</taxon>
        <taxon>Portunidae</taxon>
        <taxon>Portuninae</taxon>
        <taxon>Portunus</taxon>
    </lineage>
</organism>
<accession>A0A5B7JP15</accession>
<proteinExistence type="predicted"/>